<dbReference type="GO" id="GO:0016987">
    <property type="term" value="F:sigma factor activity"/>
    <property type="evidence" value="ECO:0007669"/>
    <property type="project" value="UniProtKB-KW"/>
</dbReference>
<evidence type="ECO:0000256" key="1">
    <source>
        <dbReference type="ARBA" id="ARBA00010641"/>
    </source>
</evidence>
<dbReference type="PANTHER" id="PTHR43133:SF46">
    <property type="entry name" value="RNA POLYMERASE SIGMA-70 FACTOR ECF SUBFAMILY"/>
    <property type="match status" value="1"/>
</dbReference>
<evidence type="ECO:0000313" key="7">
    <source>
        <dbReference type="Proteomes" id="UP000256373"/>
    </source>
</evidence>
<dbReference type="InterPro" id="IPR014284">
    <property type="entry name" value="RNA_pol_sigma-70_dom"/>
</dbReference>
<dbReference type="Gene3D" id="1.10.10.10">
    <property type="entry name" value="Winged helix-like DNA-binding domain superfamily/Winged helix DNA-binding domain"/>
    <property type="match status" value="1"/>
</dbReference>
<reference evidence="6 7" key="1">
    <citation type="submission" date="2018-07" db="EMBL/GenBank/DDBJ databases">
        <title>Dyadobacter roseus sp. nov., isolated from rose rhizosphere soil.</title>
        <authorList>
            <person name="Chen L."/>
        </authorList>
    </citation>
    <scope>NUCLEOTIDE SEQUENCE [LARGE SCALE GENOMIC DNA]</scope>
    <source>
        <strain evidence="6 7">RS19</strain>
    </source>
</reference>
<dbReference type="AlphaFoldDB" id="A0A3D8YFY5"/>
<dbReference type="InterPro" id="IPR013325">
    <property type="entry name" value="RNA_pol_sigma_r2"/>
</dbReference>
<dbReference type="Gene3D" id="1.10.1740.10">
    <property type="match status" value="1"/>
</dbReference>
<dbReference type="SUPFAM" id="SSF88659">
    <property type="entry name" value="Sigma3 and sigma4 domains of RNA polymerase sigma factors"/>
    <property type="match status" value="1"/>
</dbReference>
<dbReference type="GO" id="GO:0003677">
    <property type="term" value="F:DNA binding"/>
    <property type="evidence" value="ECO:0007669"/>
    <property type="project" value="InterPro"/>
</dbReference>
<dbReference type="GO" id="GO:0006352">
    <property type="term" value="P:DNA-templated transcription initiation"/>
    <property type="evidence" value="ECO:0007669"/>
    <property type="project" value="InterPro"/>
</dbReference>
<dbReference type="InterPro" id="IPR036388">
    <property type="entry name" value="WH-like_DNA-bd_sf"/>
</dbReference>
<evidence type="ECO:0000256" key="2">
    <source>
        <dbReference type="ARBA" id="ARBA00023015"/>
    </source>
</evidence>
<dbReference type="PANTHER" id="PTHR43133">
    <property type="entry name" value="RNA POLYMERASE ECF-TYPE SIGMA FACTO"/>
    <property type="match status" value="1"/>
</dbReference>
<keyword evidence="4" id="KW-0804">Transcription</keyword>
<dbReference type="Proteomes" id="UP000256373">
    <property type="component" value="Unassembled WGS sequence"/>
</dbReference>
<dbReference type="RefSeq" id="WP_115829818.1">
    <property type="nucleotide sequence ID" value="NZ_QNUL01000003.1"/>
</dbReference>
<comment type="similarity">
    <text evidence="1">Belongs to the sigma-70 factor family. ECF subfamily.</text>
</comment>
<keyword evidence="7" id="KW-1185">Reference proteome</keyword>
<name>A0A3D8YFY5_9BACT</name>
<proteinExistence type="inferred from homology"/>
<keyword evidence="2" id="KW-0805">Transcription regulation</keyword>
<dbReference type="InterPro" id="IPR039425">
    <property type="entry name" value="RNA_pol_sigma-70-like"/>
</dbReference>
<keyword evidence="3" id="KW-0731">Sigma factor</keyword>
<dbReference type="OrthoDB" id="1524077at2"/>
<dbReference type="InterPro" id="IPR013324">
    <property type="entry name" value="RNA_pol_sigma_r3/r4-like"/>
</dbReference>
<evidence type="ECO:0000259" key="5">
    <source>
        <dbReference type="Pfam" id="PF08281"/>
    </source>
</evidence>
<dbReference type="Pfam" id="PF08281">
    <property type="entry name" value="Sigma70_r4_2"/>
    <property type="match status" value="1"/>
</dbReference>
<protein>
    <submittedName>
        <fullName evidence="6">RNA polymerase sigma-70 factor</fullName>
    </submittedName>
</protein>
<accession>A0A3D8YFY5</accession>
<comment type="caution">
    <text evidence="6">The sequence shown here is derived from an EMBL/GenBank/DDBJ whole genome shotgun (WGS) entry which is preliminary data.</text>
</comment>
<gene>
    <name evidence="6" type="ORF">DSL64_06340</name>
</gene>
<organism evidence="6 7">
    <name type="scientific">Dyadobacter luteus</name>
    <dbReference type="NCBI Taxonomy" id="2259619"/>
    <lineage>
        <taxon>Bacteria</taxon>
        <taxon>Pseudomonadati</taxon>
        <taxon>Bacteroidota</taxon>
        <taxon>Cytophagia</taxon>
        <taxon>Cytophagales</taxon>
        <taxon>Spirosomataceae</taxon>
        <taxon>Dyadobacter</taxon>
    </lineage>
</organism>
<dbReference type="EMBL" id="QNUL01000003">
    <property type="protein sequence ID" value="REA63230.1"/>
    <property type="molecule type" value="Genomic_DNA"/>
</dbReference>
<evidence type="ECO:0000256" key="3">
    <source>
        <dbReference type="ARBA" id="ARBA00023082"/>
    </source>
</evidence>
<dbReference type="SUPFAM" id="SSF88946">
    <property type="entry name" value="Sigma2 domain of RNA polymerase sigma factors"/>
    <property type="match status" value="1"/>
</dbReference>
<sequence length="179" mass="20579">MSQAGLHKSLVVLDEASFTEIYNIYWKKVYSISMAKLNDSDLAKGIVQEVFKSLWERRDSIDVIQQIEHYLVRSAKLKTLEYLRNKSTRARHHEMIALKQTAAYEDTEGEIISSNLLDNISPLIESLPPKCKEVFKMSRENELSNKEIASMLLISERAVGQHISKAVSFLRLRLEGFSF</sequence>
<dbReference type="InterPro" id="IPR014327">
    <property type="entry name" value="RNA_pol_sigma70_bacteroid"/>
</dbReference>
<evidence type="ECO:0000313" key="6">
    <source>
        <dbReference type="EMBL" id="REA63230.1"/>
    </source>
</evidence>
<evidence type="ECO:0000256" key="4">
    <source>
        <dbReference type="ARBA" id="ARBA00023163"/>
    </source>
</evidence>
<feature type="domain" description="RNA polymerase sigma factor 70 region 4 type 2" evidence="5">
    <location>
        <begin position="123"/>
        <end position="168"/>
    </location>
</feature>
<dbReference type="InterPro" id="IPR013249">
    <property type="entry name" value="RNA_pol_sigma70_r4_t2"/>
</dbReference>
<dbReference type="NCBIfam" id="TIGR02937">
    <property type="entry name" value="sigma70-ECF"/>
    <property type="match status" value="1"/>
</dbReference>
<dbReference type="NCBIfam" id="TIGR02985">
    <property type="entry name" value="Sig70_bacteroi1"/>
    <property type="match status" value="1"/>
</dbReference>